<protein>
    <submittedName>
        <fullName evidence="2">Putative cardiolipin synthase YwiE</fullName>
        <ecNumber evidence="2">2.7.8.-</ecNumber>
    </submittedName>
</protein>
<dbReference type="InterPro" id="IPR001736">
    <property type="entry name" value="PLipase_D/transphosphatidylase"/>
</dbReference>
<name>A0A645IBS8_9ZZZZ</name>
<organism evidence="2">
    <name type="scientific">bioreactor metagenome</name>
    <dbReference type="NCBI Taxonomy" id="1076179"/>
    <lineage>
        <taxon>unclassified sequences</taxon>
        <taxon>metagenomes</taxon>
        <taxon>ecological metagenomes</taxon>
    </lineage>
</organism>
<dbReference type="EMBL" id="VSSQ01104374">
    <property type="protein sequence ID" value="MPN44893.1"/>
    <property type="molecule type" value="Genomic_DNA"/>
</dbReference>
<sequence>MVSCLTYAAQRGVETMIIMPRIPDKKMVNMLGHSYYGELIDRGVRIFEYKPGFIHSKVVVSDNCKATVGTVNFDYRSFYLHFECGVYMCGCGAVEDVEKDYQSTLEQCAEITREDCKKYPIWKKLIGRALRLIAPLL</sequence>
<evidence type="ECO:0000313" key="2">
    <source>
        <dbReference type="EMBL" id="MPN44893.1"/>
    </source>
</evidence>
<evidence type="ECO:0000259" key="1">
    <source>
        <dbReference type="PROSITE" id="PS50035"/>
    </source>
</evidence>
<keyword evidence="2" id="KW-0808">Transferase</keyword>
<dbReference type="AlphaFoldDB" id="A0A645IBS8"/>
<proteinExistence type="predicted"/>
<gene>
    <name evidence="2" type="primary">ywiE_3</name>
    <name evidence="2" type="ORF">SDC9_192460</name>
</gene>
<dbReference type="Gene3D" id="3.30.870.10">
    <property type="entry name" value="Endonuclease Chain A"/>
    <property type="match status" value="1"/>
</dbReference>
<comment type="caution">
    <text evidence="2">The sequence shown here is derived from an EMBL/GenBank/DDBJ whole genome shotgun (WGS) entry which is preliminary data.</text>
</comment>
<reference evidence="2" key="1">
    <citation type="submission" date="2019-08" db="EMBL/GenBank/DDBJ databases">
        <authorList>
            <person name="Kucharzyk K."/>
            <person name="Murdoch R.W."/>
            <person name="Higgins S."/>
            <person name="Loffler F."/>
        </authorList>
    </citation>
    <scope>NUCLEOTIDE SEQUENCE</scope>
</reference>
<dbReference type="GO" id="GO:0030572">
    <property type="term" value="F:phosphatidyltransferase activity"/>
    <property type="evidence" value="ECO:0007669"/>
    <property type="project" value="UniProtKB-ARBA"/>
</dbReference>
<dbReference type="GO" id="GO:0032049">
    <property type="term" value="P:cardiolipin biosynthetic process"/>
    <property type="evidence" value="ECO:0007669"/>
    <property type="project" value="UniProtKB-ARBA"/>
</dbReference>
<dbReference type="EC" id="2.7.8.-" evidence="2"/>
<dbReference type="PANTHER" id="PTHR21248:SF22">
    <property type="entry name" value="PHOSPHOLIPASE D"/>
    <property type="match status" value="1"/>
</dbReference>
<dbReference type="Pfam" id="PF13091">
    <property type="entry name" value="PLDc_2"/>
    <property type="match status" value="1"/>
</dbReference>
<dbReference type="InterPro" id="IPR025202">
    <property type="entry name" value="PLD-like_dom"/>
</dbReference>
<accession>A0A645IBS8</accession>
<dbReference type="PROSITE" id="PS50035">
    <property type="entry name" value="PLD"/>
    <property type="match status" value="1"/>
</dbReference>
<dbReference type="PANTHER" id="PTHR21248">
    <property type="entry name" value="CARDIOLIPIN SYNTHASE"/>
    <property type="match status" value="1"/>
</dbReference>
<dbReference type="SUPFAM" id="SSF56024">
    <property type="entry name" value="Phospholipase D/nuclease"/>
    <property type="match status" value="1"/>
</dbReference>
<feature type="domain" description="PLD phosphodiesterase" evidence="1">
    <location>
        <begin position="50"/>
        <end position="77"/>
    </location>
</feature>